<proteinExistence type="predicted"/>
<gene>
    <name evidence="1" type="ORF">AD933_07970</name>
</gene>
<dbReference type="AlphaFoldDB" id="A0A149RNW3"/>
<dbReference type="Proteomes" id="UP000075526">
    <property type="component" value="Unassembled WGS sequence"/>
</dbReference>
<evidence type="ECO:0000313" key="1">
    <source>
        <dbReference type="EMBL" id="KXV15862.1"/>
    </source>
</evidence>
<evidence type="ECO:0000313" key="2">
    <source>
        <dbReference type="Proteomes" id="UP000075526"/>
    </source>
</evidence>
<reference evidence="1 2" key="1">
    <citation type="submission" date="2015-06" db="EMBL/GenBank/DDBJ databases">
        <title>Improved classification and identification of acetic acid bacteria using matrix-assisted laser desorption/ionization time-of-flight mass spectrometry; Gluconobacter nephelii and Gluconobacter uchimurae are later heterotypic synonyms of Gluconobacter japonicus and Gluconobacter oxydans, respectively.</title>
        <authorList>
            <person name="Li L."/>
            <person name="Cleenwerck I."/>
            <person name="De Vuyst L."/>
            <person name="Vandamme P."/>
        </authorList>
    </citation>
    <scope>NUCLEOTIDE SEQUENCE [LARGE SCALE GENOMIC DNA]</scope>
    <source>
        <strain evidence="1 2">LMG 1552</strain>
    </source>
</reference>
<dbReference type="PATRIC" id="fig|178901.13.peg.1999"/>
<name>A0A149RNW3_9PROT</name>
<comment type="caution">
    <text evidence="1">The sequence shown here is derived from an EMBL/GenBank/DDBJ whole genome shotgun (WGS) entry which is preliminary data.</text>
</comment>
<dbReference type="EMBL" id="LHZF01000163">
    <property type="protein sequence ID" value="KXV15862.1"/>
    <property type="molecule type" value="Genomic_DNA"/>
</dbReference>
<accession>A0A149RNW3</accession>
<protein>
    <submittedName>
        <fullName evidence="1">Uncharacterized protein</fullName>
    </submittedName>
</protein>
<sequence length="173" mass="19155">MSQFDQSSEACAVWQKLSRQANRDYALQDMQKAQALYEDAMAKAVGLLNHFQETGLPLSAPSVFVVSCHNLADLHFTQEEPEKAVLFLRRGCTELVRLASQPGLPLQARLACVEQLRPAVVALMERESGTLPEQPETRMLVDRARTVALSVYQIAGYAVQTRLEDAPVTGRPS</sequence>
<organism evidence="1 2">
    <name type="scientific">Acetobacter malorum</name>
    <dbReference type="NCBI Taxonomy" id="178901"/>
    <lineage>
        <taxon>Bacteria</taxon>
        <taxon>Pseudomonadati</taxon>
        <taxon>Pseudomonadota</taxon>
        <taxon>Alphaproteobacteria</taxon>
        <taxon>Acetobacterales</taxon>
        <taxon>Acetobacteraceae</taxon>
        <taxon>Acetobacter</taxon>
    </lineage>
</organism>
<dbReference type="RefSeq" id="WP_061508219.1">
    <property type="nucleotide sequence ID" value="NZ_LHZF01000163.1"/>
</dbReference>